<feature type="region of interest" description="Disordered" evidence="2">
    <location>
        <begin position="851"/>
        <end position="879"/>
    </location>
</feature>
<feature type="compositionally biased region" description="Polar residues" evidence="2">
    <location>
        <begin position="44"/>
        <end position="60"/>
    </location>
</feature>
<dbReference type="InterPro" id="IPR013103">
    <property type="entry name" value="RVT_2"/>
</dbReference>
<protein>
    <recommendedName>
        <fullName evidence="3">Reverse transcriptase Ty1/copia-type domain-containing protein</fullName>
    </recommendedName>
</protein>
<feature type="coiled-coil region" evidence="1">
    <location>
        <begin position="573"/>
        <end position="600"/>
    </location>
</feature>
<feature type="region of interest" description="Disordered" evidence="2">
    <location>
        <begin position="33"/>
        <end position="60"/>
    </location>
</feature>
<dbReference type="InterPro" id="IPR038077">
    <property type="entry name" value="Troponin_sf"/>
</dbReference>
<evidence type="ECO:0000256" key="1">
    <source>
        <dbReference type="SAM" id="Coils"/>
    </source>
</evidence>
<feature type="region of interest" description="Disordered" evidence="2">
    <location>
        <begin position="161"/>
        <end position="183"/>
    </location>
</feature>
<dbReference type="CDD" id="cd09272">
    <property type="entry name" value="RNase_HI_RT_Ty1"/>
    <property type="match status" value="1"/>
</dbReference>
<accession>A0A6L2L3R7</accession>
<reference evidence="4" key="1">
    <citation type="journal article" date="2019" name="Sci. Rep.">
        <title>Draft genome of Tanacetum cinerariifolium, the natural source of mosquito coil.</title>
        <authorList>
            <person name="Yamashiro T."/>
            <person name="Shiraishi A."/>
            <person name="Satake H."/>
            <person name="Nakayama K."/>
        </authorList>
    </citation>
    <scope>NUCLEOTIDE SEQUENCE</scope>
</reference>
<evidence type="ECO:0000259" key="3">
    <source>
        <dbReference type="Pfam" id="PF07727"/>
    </source>
</evidence>
<gene>
    <name evidence="4" type="ORF">Tci_026782</name>
</gene>
<feature type="compositionally biased region" description="Basic and acidic residues" evidence="2">
    <location>
        <begin position="857"/>
        <end position="870"/>
    </location>
</feature>
<evidence type="ECO:0000313" key="4">
    <source>
        <dbReference type="EMBL" id="GEU54804.1"/>
    </source>
</evidence>
<dbReference type="AlphaFoldDB" id="A0A6L2L3R7"/>
<dbReference type="SUPFAM" id="SSF90250">
    <property type="entry name" value="Troponin coil-coiled subunits"/>
    <property type="match status" value="1"/>
</dbReference>
<sequence length="950" mass="107411">MPHGDWLTCKPRKNIISPIIDILKRLFMSKPQDHCSTEVPKGSGNLNPTASTSNPPSDQMETLTVETPILTVSSPVPTAYSTDSQKPSSDSRLISKRVANQVETPSLDNILSLTNRFKDILRVTTNSDESNGVEADTSNMETAITASPTPTLRIHKDRPKSQIIGPMDTPIQTKNKSKEVEEQKPKKIFDALQDPSWVEAMQEELLQFKIQNVWTLVDCPKGVRPIGTKWVLKNKKVERGIIIKNKARLVAQGHTREEGIDYDEVFAPVARTEAIRLFLAYASFMGFTVYQMDVKSAFLYGTINEEVYVMQPPGFQDPESLAKVYKVKKSMYGLHQAPRAWYGTLSKYLLKNGFQRALMHEKFQMSAMGELNFFLGLQVLQKEDGIFLSQDKYVGDILKKFGYSETIVATSTTEAEYVVAASCCGQVLWIQNQLLDYGHHFIRDCLEKKLINVDHIHIDENVADLLTKPFDAGRFQYLVRKASTTSTFILWWISLRHPLSDEPASPLRDVSQGEAFPTDSGFIADQDRGTIDKSFTLPHDSAPWVTSPVAGEGSMQQTIPELTALCTSLQRQLFELTAKFQAQEVEINRLKERVKMLEDKEGVAATRSGDNAPIKGRSMDEGEAATERISDDLEEMETVLTSMDAATVLASGVVDVPTGSGSIPTTSTPAEEQVPTGSDVVPTASPVFAATTVVAKELEEELERKDQRWSEQIARDAEITRVYAKEELQIMIDGLDRNNETVAKYLQEYHQFALELLIERRIELIIDLVKYQDNYAKIYKYHSQQRKPMTKKQKMDCYMAVIRNNLGCKVKDFRGMTFEEVEAKFNSVLKQMKDFIPMGSKEEAERIKRKGLNLEQESAKKQKTSEEVHEGAMSPEEVPEEKVKEMMQLAPIEEVYVEALQVKHPIIDWKVYTEGQRSYWKITRLGGSSASYLFFLDLLKHLDREDLNQL</sequence>
<keyword evidence="1" id="KW-0175">Coiled coil</keyword>
<dbReference type="InterPro" id="IPR043502">
    <property type="entry name" value="DNA/RNA_pol_sf"/>
</dbReference>
<feature type="domain" description="Reverse transcriptase Ty1/copia-type" evidence="3">
    <location>
        <begin position="212"/>
        <end position="357"/>
    </location>
</feature>
<dbReference type="EMBL" id="BKCJ010003392">
    <property type="protein sequence ID" value="GEU54804.1"/>
    <property type="molecule type" value="Genomic_DNA"/>
</dbReference>
<proteinExistence type="predicted"/>
<evidence type="ECO:0000256" key="2">
    <source>
        <dbReference type="SAM" id="MobiDB-lite"/>
    </source>
</evidence>
<dbReference type="SUPFAM" id="SSF56672">
    <property type="entry name" value="DNA/RNA polymerases"/>
    <property type="match status" value="1"/>
</dbReference>
<name>A0A6L2L3R7_TANCI</name>
<organism evidence="4">
    <name type="scientific">Tanacetum cinerariifolium</name>
    <name type="common">Dalmatian daisy</name>
    <name type="synonym">Chrysanthemum cinerariifolium</name>
    <dbReference type="NCBI Taxonomy" id="118510"/>
    <lineage>
        <taxon>Eukaryota</taxon>
        <taxon>Viridiplantae</taxon>
        <taxon>Streptophyta</taxon>
        <taxon>Embryophyta</taxon>
        <taxon>Tracheophyta</taxon>
        <taxon>Spermatophyta</taxon>
        <taxon>Magnoliopsida</taxon>
        <taxon>eudicotyledons</taxon>
        <taxon>Gunneridae</taxon>
        <taxon>Pentapetalae</taxon>
        <taxon>asterids</taxon>
        <taxon>campanulids</taxon>
        <taxon>Asterales</taxon>
        <taxon>Asteraceae</taxon>
        <taxon>Asteroideae</taxon>
        <taxon>Anthemideae</taxon>
        <taxon>Anthemidinae</taxon>
        <taxon>Tanacetum</taxon>
    </lineage>
</organism>
<dbReference type="Pfam" id="PF07727">
    <property type="entry name" value="RVT_2"/>
    <property type="match status" value="1"/>
</dbReference>
<comment type="caution">
    <text evidence="4">The sequence shown here is derived from an EMBL/GenBank/DDBJ whole genome shotgun (WGS) entry which is preliminary data.</text>
</comment>